<name>A0A1I5IM76_9HYPH</name>
<evidence type="ECO:0000256" key="4">
    <source>
        <dbReference type="SAM" id="Phobius"/>
    </source>
</evidence>
<dbReference type="AlphaFoldDB" id="A0A1I5IM76"/>
<evidence type="ECO:0000256" key="3">
    <source>
        <dbReference type="ARBA" id="ARBA00023315"/>
    </source>
</evidence>
<dbReference type="STRING" id="655353.SAMN04488056_10979"/>
<dbReference type="InterPro" id="IPR002123">
    <property type="entry name" value="Plipid/glycerol_acylTrfase"/>
</dbReference>
<keyword evidence="7" id="KW-1185">Reference proteome</keyword>
<dbReference type="SMART" id="SM00563">
    <property type="entry name" value="PlsC"/>
    <property type="match status" value="1"/>
</dbReference>
<dbReference type="RefSeq" id="WP_090073956.1">
    <property type="nucleotide sequence ID" value="NZ_FOVR01000009.1"/>
</dbReference>
<feature type="domain" description="Phospholipid/glycerol acyltransferase" evidence="5">
    <location>
        <begin position="72"/>
        <end position="187"/>
    </location>
</feature>
<evidence type="ECO:0000313" key="7">
    <source>
        <dbReference type="Proteomes" id="UP000199236"/>
    </source>
</evidence>
<keyword evidence="3 6" id="KW-0012">Acyltransferase</keyword>
<dbReference type="OrthoDB" id="5290997at2"/>
<dbReference type="GO" id="GO:0006654">
    <property type="term" value="P:phosphatidic acid biosynthetic process"/>
    <property type="evidence" value="ECO:0007669"/>
    <property type="project" value="TreeGrafter"/>
</dbReference>
<proteinExistence type="predicted"/>
<keyword evidence="4" id="KW-0472">Membrane</keyword>
<dbReference type="PANTHER" id="PTHR10434">
    <property type="entry name" value="1-ACYL-SN-GLYCEROL-3-PHOSPHATE ACYLTRANSFERASE"/>
    <property type="match status" value="1"/>
</dbReference>
<keyword evidence="4" id="KW-1133">Transmembrane helix</keyword>
<organism evidence="6 7">
    <name type="scientific">Cohaesibacter marisflavi</name>
    <dbReference type="NCBI Taxonomy" id="655353"/>
    <lineage>
        <taxon>Bacteria</taxon>
        <taxon>Pseudomonadati</taxon>
        <taxon>Pseudomonadota</taxon>
        <taxon>Alphaproteobacteria</taxon>
        <taxon>Hyphomicrobiales</taxon>
        <taxon>Cohaesibacteraceae</taxon>
    </lineage>
</organism>
<dbReference type="GO" id="GO:0003841">
    <property type="term" value="F:1-acylglycerol-3-phosphate O-acyltransferase activity"/>
    <property type="evidence" value="ECO:0007669"/>
    <property type="project" value="TreeGrafter"/>
</dbReference>
<dbReference type="Proteomes" id="UP000199236">
    <property type="component" value="Unassembled WGS sequence"/>
</dbReference>
<dbReference type="CDD" id="cd07989">
    <property type="entry name" value="LPLAT_AGPAT-like"/>
    <property type="match status" value="1"/>
</dbReference>
<sequence length="253" mass="28522">MLIIRSVLFNAAFYLSTALMLIISIFTYPLPRRYLIKLAGIWAKVCAWLFTTIVGGSYEVRGAEKIPKGQSIILASKHMSAFETFALVPLVDDPLFILKRELLRYPLFGWALLKTDMIPIDRSAGLKALRGMLLEARKKMTADSRQLIIFPEGTRRRPDTEPVYKFGISHIYHALEVPCYPVALNTGLFWPKGSPIRHSGKIIIEILPPIEPGMGMRPFFEQLSETIESHSNRLISEARAANKDLPPPTKTEA</sequence>
<evidence type="ECO:0000256" key="1">
    <source>
        <dbReference type="ARBA" id="ARBA00005189"/>
    </source>
</evidence>
<dbReference type="Pfam" id="PF01553">
    <property type="entry name" value="Acyltransferase"/>
    <property type="match status" value="1"/>
</dbReference>
<keyword evidence="4" id="KW-0812">Transmembrane</keyword>
<accession>A0A1I5IM76</accession>
<comment type="pathway">
    <text evidence="1">Lipid metabolism.</text>
</comment>
<evidence type="ECO:0000313" key="6">
    <source>
        <dbReference type="EMBL" id="SFO61583.1"/>
    </source>
</evidence>
<dbReference type="PANTHER" id="PTHR10434:SF40">
    <property type="entry name" value="1-ACYL-SN-GLYCEROL-3-PHOSPHATE ACYLTRANSFERASE"/>
    <property type="match status" value="1"/>
</dbReference>
<dbReference type="SUPFAM" id="SSF69593">
    <property type="entry name" value="Glycerol-3-phosphate (1)-acyltransferase"/>
    <property type="match status" value="1"/>
</dbReference>
<keyword evidence="2 6" id="KW-0808">Transferase</keyword>
<gene>
    <name evidence="6" type="ORF">SAMN04488056_10979</name>
</gene>
<feature type="transmembrane region" description="Helical" evidence="4">
    <location>
        <begin position="7"/>
        <end position="28"/>
    </location>
</feature>
<evidence type="ECO:0000259" key="5">
    <source>
        <dbReference type="SMART" id="SM00563"/>
    </source>
</evidence>
<dbReference type="EMBL" id="FOVR01000009">
    <property type="protein sequence ID" value="SFO61583.1"/>
    <property type="molecule type" value="Genomic_DNA"/>
</dbReference>
<protein>
    <submittedName>
        <fullName evidence="6">1-acyl-sn-glycerol-3-phosphate acyltransferase</fullName>
    </submittedName>
</protein>
<reference evidence="6 7" key="1">
    <citation type="submission" date="2016-10" db="EMBL/GenBank/DDBJ databases">
        <authorList>
            <person name="de Groot N.N."/>
        </authorList>
    </citation>
    <scope>NUCLEOTIDE SEQUENCE [LARGE SCALE GENOMIC DNA]</scope>
    <source>
        <strain evidence="6 7">CGMCC 1.9157</strain>
    </source>
</reference>
<evidence type="ECO:0000256" key="2">
    <source>
        <dbReference type="ARBA" id="ARBA00022679"/>
    </source>
</evidence>